<keyword evidence="3" id="KW-0479">Metal-binding</keyword>
<sequence>MKVLLINPPVRQSQTPQDIPVGLAMIASVTKEAGHKVAFLDLNANRIPLQVAAEEIMIDDYDIIGIGGLSSQYKDIKNILPICRQIHPDALIVAGGGFVTYMPDKMLRLRQELDVIVIGEGEETWADLLKEGHHGDFSKVKGIAFKDNNGKIVFTEPRPLIKDMDTLPYPAYELIDLDKYSENYQFCLSEELLANDTRKIHMITERGCPRQCTFCTHNGLSRWDQVVAIGKDKVKQLDDDYGFQQIARFNSPKFVVKHLKFLVEKF</sequence>
<protein>
    <recommendedName>
        <fullName evidence="6">B12-binding domain-containing protein</fullName>
    </recommendedName>
</protein>
<dbReference type="GO" id="GO:0046872">
    <property type="term" value="F:metal ion binding"/>
    <property type="evidence" value="ECO:0007669"/>
    <property type="project" value="UniProtKB-KW"/>
</dbReference>
<reference evidence="7" key="1">
    <citation type="submission" date="2018-05" db="EMBL/GenBank/DDBJ databases">
        <authorList>
            <person name="Lanie J.A."/>
            <person name="Ng W.-L."/>
            <person name="Kazmierczak K.M."/>
            <person name="Andrzejewski T.M."/>
            <person name="Davidsen T.M."/>
            <person name="Wayne K.J."/>
            <person name="Tettelin H."/>
            <person name="Glass J.I."/>
            <person name="Rusch D."/>
            <person name="Podicherti R."/>
            <person name="Tsui H.-C.T."/>
            <person name="Winkler M.E."/>
        </authorList>
    </citation>
    <scope>NUCLEOTIDE SEQUENCE</scope>
</reference>
<evidence type="ECO:0000259" key="6">
    <source>
        <dbReference type="PROSITE" id="PS51332"/>
    </source>
</evidence>
<proteinExistence type="predicted"/>
<dbReference type="PANTHER" id="PTHR43409">
    <property type="entry name" value="ANAEROBIC MAGNESIUM-PROTOPORPHYRIN IX MONOMETHYL ESTER CYCLASE-RELATED"/>
    <property type="match status" value="1"/>
</dbReference>
<feature type="non-terminal residue" evidence="7">
    <location>
        <position position="266"/>
    </location>
</feature>
<dbReference type="AlphaFoldDB" id="A0A382GAV4"/>
<dbReference type="Gene3D" id="3.40.50.280">
    <property type="entry name" value="Cobalamin-binding domain"/>
    <property type="match status" value="1"/>
</dbReference>
<dbReference type="CDD" id="cd02068">
    <property type="entry name" value="radical_SAM_B12_BD"/>
    <property type="match status" value="1"/>
</dbReference>
<comment type="cofactor">
    <cofactor evidence="1">
        <name>[4Fe-4S] cluster</name>
        <dbReference type="ChEBI" id="CHEBI:49883"/>
    </cofactor>
</comment>
<dbReference type="SUPFAM" id="SSF102114">
    <property type="entry name" value="Radical SAM enzymes"/>
    <property type="match status" value="1"/>
</dbReference>
<evidence type="ECO:0000256" key="2">
    <source>
        <dbReference type="ARBA" id="ARBA00022691"/>
    </source>
</evidence>
<evidence type="ECO:0000313" key="7">
    <source>
        <dbReference type="EMBL" id="SVB72348.1"/>
    </source>
</evidence>
<dbReference type="GO" id="GO:0003824">
    <property type="term" value="F:catalytic activity"/>
    <property type="evidence" value="ECO:0007669"/>
    <property type="project" value="InterPro"/>
</dbReference>
<feature type="domain" description="B12-binding" evidence="6">
    <location>
        <begin position="2"/>
        <end position="139"/>
    </location>
</feature>
<organism evidence="7">
    <name type="scientific">marine metagenome</name>
    <dbReference type="NCBI Taxonomy" id="408172"/>
    <lineage>
        <taxon>unclassified sequences</taxon>
        <taxon>metagenomes</taxon>
        <taxon>ecological metagenomes</taxon>
    </lineage>
</organism>
<keyword evidence="5" id="KW-0411">Iron-sulfur</keyword>
<dbReference type="PROSITE" id="PS51332">
    <property type="entry name" value="B12_BINDING"/>
    <property type="match status" value="1"/>
</dbReference>
<accession>A0A382GAV4</accession>
<evidence type="ECO:0000256" key="3">
    <source>
        <dbReference type="ARBA" id="ARBA00022723"/>
    </source>
</evidence>
<evidence type="ECO:0000256" key="1">
    <source>
        <dbReference type="ARBA" id="ARBA00001966"/>
    </source>
</evidence>
<dbReference type="InterPro" id="IPR036724">
    <property type="entry name" value="Cobalamin-bd_sf"/>
</dbReference>
<dbReference type="SFLD" id="SFLDG01082">
    <property type="entry name" value="B12-binding_domain_containing"/>
    <property type="match status" value="1"/>
</dbReference>
<dbReference type="Pfam" id="PF02310">
    <property type="entry name" value="B12-binding"/>
    <property type="match status" value="1"/>
</dbReference>
<dbReference type="InterPro" id="IPR006158">
    <property type="entry name" value="Cobalamin-bd"/>
</dbReference>
<dbReference type="EMBL" id="UINC01054527">
    <property type="protein sequence ID" value="SVB72348.1"/>
    <property type="molecule type" value="Genomic_DNA"/>
</dbReference>
<dbReference type="GO" id="GO:0051536">
    <property type="term" value="F:iron-sulfur cluster binding"/>
    <property type="evidence" value="ECO:0007669"/>
    <property type="project" value="UniProtKB-KW"/>
</dbReference>
<keyword evidence="4" id="KW-0408">Iron</keyword>
<dbReference type="InterPro" id="IPR058240">
    <property type="entry name" value="rSAM_sf"/>
</dbReference>
<dbReference type="SFLD" id="SFLDS00029">
    <property type="entry name" value="Radical_SAM"/>
    <property type="match status" value="1"/>
</dbReference>
<dbReference type="SUPFAM" id="SSF52242">
    <property type="entry name" value="Cobalamin (vitamin B12)-binding domain"/>
    <property type="match status" value="1"/>
</dbReference>
<keyword evidence="2" id="KW-0949">S-adenosyl-L-methionine</keyword>
<name>A0A382GAV4_9ZZZZ</name>
<dbReference type="InterPro" id="IPR007197">
    <property type="entry name" value="rSAM"/>
</dbReference>
<dbReference type="GO" id="GO:0031419">
    <property type="term" value="F:cobalamin binding"/>
    <property type="evidence" value="ECO:0007669"/>
    <property type="project" value="InterPro"/>
</dbReference>
<dbReference type="InterPro" id="IPR051198">
    <property type="entry name" value="BchE-like"/>
</dbReference>
<evidence type="ECO:0000256" key="4">
    <source>
        <dbReference type="ARBA" id="ARBA00023004"/>
    </source>
</evidence>
<evidence type="ECO:0000256" key="5">
    <source>
        <dbReference type="ARBA" id="ARBA00023014"/>
    </source>
</evidence>
<gene>
    <name evidence="7" type="ORF">METZ01_LOCUS225202</name>
</gene>